<sequence length="65" mass="7289">MLPAGAGSGSDSSSYYEFRDTDGFQVPAGYYYSDTVGNRYYPGWHKVNDLQEITLNGWCDLDFCS</sequence>
<gene>
    <name evidence="1" type="ORF">D7044_27095</name>
</gene>
<dbReference type="AlphaFoldDB" id="A0A3A9Y304"/>
<name>A0A3A9Y304_9ACTN</name>
<dbReference type="EMBL" id="RAZT01000016">
    <property type="protein sequence ID" value="RKN28174.1"/>
    <property type="molecule type" value="Genomic_DNA"/>
</dbReference>
<accession>A0A3A9Y304</accession>
<reference evidence="1 2" key="1">
    <citation type="submission" date="2018-09" db="EMBL/GenBank/DDBJ databases">
        <title>Micromonospora sp. nov. MS1-9, isolated from a root of Musa sp.</title>
        <authorList>
            <person name="Kuncharoen N."/>
            <person name="Kudo T."/>
            <person name="Ohkuma M."/>
            <person name="Yuki M."/>
            <person name="Tanasupawat S."/>
        </authorList>
    </citation>
    <scope>NUCLEOTIDE SEQUENCE [LARGE SCALE GENOMIC DNA]</scope>
    <source>
        <strain evidence="1 2">MS1-9</strain>
    </source>
</reference>
<evidence type="ECO:0000313" key="1">
    <source>
        <dbReference type="EMBL" id="RKN28174.1"/>
    </source>
</evidence>
<organism evidence="1 2">
    <name type="scientific">Micromonospora musae</name>
    <dbReference type="NCBI Taxonomy" id="1894970"/>
    <lineage>
        <taxon>Bacteria</taxon>
        <taxon>Bacillati</taxon>
        <taxon>Actinomycetota</taxon>
        <taxon>Actinomycetes</taxon>
        <taxon>Micromonosporales</taxon>
        <taxon>Micromonosporaceae</taxon>
        <taxon>Micromonospora</taxon>
    </lineage>
</organism>
<evidence type="ECO:0000313" key="2">
    <source>
        <dbReference type="Proteomes" id="UP000275865"/>
    </source>
</evidence>
<comment type="caution">
    <text evidence="1">The sequence shown here is derived from an EMBL/GenBank/DDBJ whole genome shotgun (WGS) entry which is preliminary data.</text>
</comment>
<protein>
    <submittedName>
        <fullName evidence="1">Uncharacterized protein</fullName>
    </submittedName>
</protein>
<proteinExistence type="predicted"/>
<dbReference type="Proteomes" id="UP000275865">
    <property type="component" value="Unassembled WGS sequence"/>
</dbReference>